<evidence type="ECO:0000313" key="1">
    <source>
        <dbReference type="EMBL" id="MFC2924782.1"/>
    </source>
</evidence>
<keyword evidence="2" id="KW-1185">Reference proteome</keyword>
<protein>
    <submittedName>
        <fullName evidence="1">SO2930 family diheme c-type cytochrome</fullName>
    </submittedName>
</protein>
<dbReference type="Proteomes" id="UP001595379">
    <property type="component" value="Unassembled WGS sequence"/>
</dbReference>
<name>A0ABV6ZTM5_9PROT</name>
<accession>A0ABV6ZTM5</accession>
<sequence>MRRILAVLGFVLLASCQSDEGAPTPQFHATENPQSLSEWGMLRATRDTLLTGSGVEPYDLNTPLFSDHAGKFRTIWMPEGASARYSEEEVFDFPVGTVITKTFYYPVAEDGQLLRGDRPADIWAAPDTLDLASVHLVETRILVRRETGWVALPYVWNEDQTDAVLMRTGDMQHFVLADGGGEIEVNYLVPNANQCQGCHATNNTTREIQPIGPAARHLNRDFDYGDGPVNQIDHLVAAGYLTGAPSPDEAPQAPDWTDTRVPVEARARAWLDINCAHCHNPAGSADTSGLYLDPGTPMGPNFGLCKVPIAAGPGSGGHRFDIVPGRPEESILIFRMESLRPDVMMPELGRSVIHEESLALLRDWISGLEGDCS</sequence>
<proteinExistence type="predicted"/>
<dbReference type="EMBL" id="JBHRSV010000001">
    <property type="protein sequence ID" value="MFC2924782.1"/>
    <property type="molecule type" value="Genomic_DNA"/>
</dbReference>
<dbReference type="InterPro" id="IPR022269">
    <property type="entry name" value="SO_2930-like_C"/>
</dbReference>
<reference evidence="2" key="1">
    <citation type="journal article" date="2019" name="Int. J. Syst. Evol. Microbiol.">
        <title>The Global Catalogue of Microorganisms (GCM) 10K type strain sequencing project: providing services to taxonomists for standard genome sequencing and annotation.</title>
        <authorList>
            <consortium name="The Broad Institute Genomics Platform"/>
            <consortium name="The Broad Institute Genome Sequencing Center for Infectious Disease"/>
            <person name="Wu L."/>
            <person name="Ma J."/>
        </authorList>
    </citation>
    <scope>NUCLEOTIDE SEQUENCE [LARGE SCALE GENOMIC DNA]</scope>
    <source>
        <strain evidence="2">KCTC 52487</strain>
    </source>
</reference>
<evidence type="ECO:0000313" key="2">
    <source>
        <dbReference type="Proteomes" id="UP001595379"/>
    </source>
</evidence>
<dbReference type="PROSITE" id="PS51257">
    <property type="entry name" value="PROKAR_LIPOPROTEIN"/>
    <property type="match status" value="1"/>
</dbReference>
<organism evidence="1 2">
    <name type="scientific">Hyphobacterium vulgare</name>
    <dbReference type="NCBI Taxonomy" id="1736751"/>
    <lineage>
        <taxon>Bacteria</taxon>
        <taxon>Pseudomonadati</taxon>
        <taxon>Pseudomonadota</taxon>
        <taxon>Alphaproteobacteria</taxon>
        <taxon>Maricaulales</taxon>
        <taxon>Maricaulaceae</taxon>
        <taxon>Hyphobacterium</taxon>
    </lineage>
</organism>
<gene>
    <name evidence="1" type="ORF">ACFOOR_01545</name>
</gene>
<comment type="caution">
    <text evidence="1">The sequence shown here is derived from an EMBL/GenBank/DDBJ whole genome shotgun (WGS) entry which is preliminary data.</text>
</comment>
<dbReference type="RefSeq" id="WP_343163508.1">
    <property type="nucleotide sequence ID" value="NZ_JBHRSV010000001.1"/>
</dbReference>
<dbReference type="NCBIfam" id="TIGR03806">
    <property type="entry name" value="chp_HNE_0200"/>
    <property type="match status" value="1"/>
</dbReference>